<organism evidence="2 3">
    <name type="scientific">Stackebrandtia endophytica</name>
    <dbReference type="NCBI Taxonomy" id="1496996"/>
    <lineage>
        <taxon>Bacteria</taxon>
        <taxon>Bacillati</taxon>
        <taxon>Actinomycetota</taxon>
        <taxon>Actinomycetes</taxon>
        <taxon>Glycomycetales</taxon>
        <taxon>Glycomycetaceae</taxon>
        <taxon>Stackebrandtia</taxon>
    </lineage>
</organism>
<dbReference type="AlphaFoldDB" id="A0A543B1T9"/>
<keyword evidence="3" id="KW-1185">Reference proteome</keyword>
<protein>
    <submittedName>
        <fullName evidence="2">Gas vesicle protein GvpG</fullName>
    </submittedName>
</protein>
<dbReference type="EMBL" id="VFOW01000001">
    <property type="protein sequence ID" value="TQL78818.1"/>
    <property type="molecule type" value="Genomic_DNA"/>
</dbReference>
<feature type="region of interest" description="Disordered" evidence="1">
    <location>
        <begin position="72"/>
        <end position="91"/>
    </location>
</feature>
<evidence type="ECO:0000256" key="1">
    <source>
        <dbReference type="SAM" id="MobiDB-lite"/>
    </source>
</evidence>
<gene>
    <name evidence="2" type="ORF">FB566_4413</name>
</gene>
<comment type="caution">
    <text evidence="2">The sequence shown here is derived from an EMBL/GenBank/DDBJ whole genome shotgun (WGS) entry which is preliminary data.</text>
</comment>
<sequence>MWFIPGMAMGPINALVWLAEIVQDQVDQEHENRSHSARRLLHDIESARLTGEISDEEARRREPEILARITGLPTAGEAARQTANNEVIEHG</sequence>
<accession>A0A543B1T9</accession>
<dbReference type="Proteomes" id="UP000317043">
    <property type="component" value="Unassembled WGS sequence"/>
</dbReference>
<evidence type="ECO:0000313" key="3">
    <source>
        <dbReference type="Proteomes" id="UP000317043"/>
    </source>
</evidence>
<evidence type="ECO:0000313" key="2">
    <source>
        <dbReference type="EMBL" id="TQL78818.1"/>
    </source>
</evidence>
<dbReference type="InParanoid" id="A0A543B1T9"/>
<dbReference type="Pfam" id="PF05120">
    <property type="entry name" value="GvpG"/>
    <property type="match status" value="1"/>
</dbReference>
<dbReference type="InterPro" id="IPR007804">
    <property type="entry name" value="GvpG"/>
</dbReference>
<proteinExistence type="predicted"/>
<reference evidence="2 3" key="1">
    <citation type="submission" date="2019-06" db="EMBL/GenBank/DDBJ databases">
        <title>Sequencing the genomes of 1000 actinobacteria strains.</title>
        <authorList>
            <person name="Klenk H.-P."/>
        </authorList>
    </citation>
    <scope>NUCLEOTIDE SEQUENCE [LARGE SCALE GENOMIC DNA]</scope>
    <source>
        <strain evidence="2 3">DSM 45928</strain>
    </source>
</reference>
<name>A0A543B1T9_9ACTN</name>
<dbReference type="RefSeq" id="WP_170183410.1">
    <property type="nucleotide sequence ID" value="NZ_JBHTGS010000002.1"/>
</dbReference>